<dbReference type="OrthoDB" id="30417at2759"/>
<gene>
    <name evidence="2" type="ORF">AMAG_19312</name>
</gene>
<dbReference type="VEuPathDB" id="FungiDB:AMAG_19312"/>
<keyword evidence="3" id="KW-1185">Reference proteome</keyword>
<dbReference type="GO" id="GO:0000724">
    <property type="term" value="P:double-strand break repair via homologous recombination"/>
    <property type="evidence" value="ECO:0007669"/>
    <property type="project" value="TreeGrafter"/>
</dbReference>
<evidence type="ECO:0000313" key="3">
    <source>
        <dbReference type="Proteomes" id="UP000054350"/>
    </source>
</evidence>
<dbReference type="SUPFAM" id="SSF56300">
    <property type="entry name" value="Metallo-dependent phosphatases"/>
    <property type="match status" value="1"/>
</dbReference>
<dbReference type="STRING" id="578462.A0A0L0SUK3"/>
<dbReference type="EMBL" id="GG745349">
    <property type="protein sequence ID" value="KNE66004.1"/>
    <property type="molecule type" value="Genomic_DNA"/>
</dbReference>
<proteinExistence type="predicted"/>
<name>A0A0L0SUK3_ALLM3</name>
<dbReference type="GO" id="GO:0097552">
    <property type="term" value="P:mitochondrial double-strand break repair via homologous recombination"/>
    <property type="evidence" value="ECO:0007669"/>
    <property type="project" value="TreeGrafter"/>
</dbReference>
<evidence type="ECO:0000313" key="2">
    <source>
        <dbReference type="EMBL" id="KNE66004.1"/>
    </source>
</evidence>
<dbReference type="GO" id="GO:0042138">
    <property type="term" value="P:meiotic DNA double-strand break formation"/>
    <property type="evidence" value="ECO:0007669"/>
    <property type="project" value="TreeGrafter"/>
</dbReference>
<protein>
    <submittedName>
        <fullName evidence="2">Uncharacterized protein</fullName>
    </submittedName>
</protein>
<dbReference type="AlphaFoldDB" id="A0A0L0SUK3"/>
<feature type="compositionally biased region" description="Basic and acidic residues" evidence="1">
    <location>
        <begin position="1"/>
        <end position="16"/>
    </location>
</feature>
<reference evidence="2 3" key="1">
    <citation type="submission" date="2009-11" db="EMBL/GenBank/DDBJ databases">
        <title>Annotation of Allomyces macrogynus ATCC 38327.</title>
        <authorList>
            <consortium name="The Broad Institute Genome Sequencing Platform"/>
            <person name="Russ C."/>
            <person name="Cuomo C."/>
            <person name="Burger G."/>
            <person name="Gray M.W."/>
            <person name="Holland P.W.H."/>
            <person name="King N."/>
            <person name="Lang F.B.F."/>
            <person name="Roger A.J."/>
            <person name="Ruiz-Trillo I."/>
            <person name="Young S.K."/>
            <person name="Zeng Q."/>
            <person name="Gargeya S."/>
            <person name="Fitzgerald M."/>
            <person name="Haas B."/>
            <person name="Abouelleil A."/>
            <person name="Alvarado L."/>
            <person name="Arachchi H.M."/>
            <person name="Berlin A."/>
            <person name="Chapman S.B."/>
            <person name="Gearin G."/>
            <person name="Goldberg J."/>
            <person name="Griggs A."/>
            <person name="Gujja S."/>
            <person name="Hansen M."/>
            <person name="Heiman D."/>
            <person name="Howarth C."/>
            <person name="Larimer J."/>
            <person name="Lui A."/>
            <person name="MacDonald P.J.P."/>
            <person name="McCowen C."/>
            <person name="Montmayeur A."/>
            <person name="Murphy C."/>
            <person name="Neiman D."/>
            <person name="Pearson M."/>
            <person name="Priest M."/>
            <person name="Roberts A."/>
            <person name="Saif S."/>
            <person name="Shea T."/>
            <person name="Sisk P."/>
            <person name="Stolte C."/>
            <person name="Sykes S."/>
            <person name="Wortman J."/>
            <person name="Nusbaum C."/>
            <person name="Birren B."/>
        </authorList>
    </citation>
    <scope>NUCLEOTIDE SEQUENCE [LARGE SCALE GENOMIC DNA]</scope>
    <source>
        <strain evidence="2 3">ATCC 38327</strain>
    </source>
</reference>
<organism evidence="2 3">
    <name type="scientific">Allomyces macrogynus (strain ATCC 38327)</name>
    <name type="common">Allomyces javanicus var. macrogynus</name>
    <dbReference type="NCBI Taxonomy" id="578462"/>
    <lineage>
        <taxon>Eukaryota</taxon>
        <taxon>Fungi</taxon>
        <taxon>Fungi incertae sedis</taxon>
        <taxon>Blastocladiomycota</taxon>
        <taxon>Blastocladiomycetes</taxon>
        <taxon>Blastocladiales</taxon>
        <taxon>Blastocladiaceae</taxon>
        <taxon>Allomyces</taxon>
    </lineage>
</organism>
<dbReference type="GO" id="GO:0035861">
    <property type="term" value="C:site of double-strand break"/>
    <property type="evidence" value="ECO:0007669"/>
    <property type="project" value="TreeGrafter"/>
</dbReference>
<dbReference type="GO" id="GO:0006303">
    <property type="term" value="P:double-strand break repair via nonhomologous end joining"/>
    <property type="evidence" value="ECO:0007669"/>
    <property type="project" value="TreeGrafter"/>
</dbReference>
<dbReference type="GO" id="GO:0007095">
    <property type="term" value="P:mitotic G2 DNA damage checkpoint signaling"/>
    <property type="evidence" value="ECO:0007669"/>
    <property type="project" value="TreeGrafter"/>
</dbReference>
<dbReference type="GO" id="GO:0000723">
    <property type="term" value="P:telomere maintenance"/>
    <property type="evidence" value="ECO:0007669"/>
    <property type="project" value="TreeGrafter"/>
</dbReference>
<reference evidence="3" key="2">
    <citation type="submission" date="2009-11" db="EMBL/GenBank/DDBJ databases">
        <title>The Genome Sequence of Allomyces macrogynus strain ATCC 38327.</title>
        <authorList>
            <consortium name="The Broad Institute Genome Sequencing Platform"/>
            <person name="Russ C."/>
            <person name="Cuomo C."/>
            <person name="Shea T."/>
            <person name="Young S.K."/>
            <person name="Zeng Q."/>
            <person name="Koehrsen M."/>
            <person name="Haas B."/>
            <person name="Borodovsky M."/>
            <person name="Guigo R."/>
            <person name="Alvarado L."/>
            <person name="Berlin A."/>
            <person name="Borenstein D."/>
            <person name="Chen Z."/>
            <person name="Engels R."/>
            <person name="Freedman E."/>
            <person name="Gellesch M."/>
            <person name="Goldberg J."/>
            <person name="Griggs A."/>
            <person name="Gujja S."/>
            <person name="Heiman D."/>
            <person name="Hepburn T."/>
            <person name="Howarth C."/>
            <person name="Jen D."/>
            <person name="Larson L."/>
            <person name="Lewis B."/>
            <person name="Mehta T."/>
            <person name="Park D."/>
            <person name="Pearson M."/>
            <person name="Roberts A."/>
            <person name="Saif S."/>
            <person name="Shenoy N."/>
            <person name="Sisk P."/>
            <person name="Stolte C."/>
            <person name="Sykes S."/>
            <person name="Walk T."/>
            <person name="White J."/>
            <person name="Yandava C."/>
            <person name="Burger G."/>
            <person name="Gray M.W."/>
            <person name="Holland P.W.H."/>
            <person name="King N."/>
            <person name="Lang F.B.F."/>
            <person name="Roger A.J."/>
            <person name="Ruiz-Trillo I."/>
            <person name="Lander E."/>
            <person name="Nusbaum C."/>
        </authorList>
    </citation>
    <scope>NUCLEOTIDE SEQUENCE [LARGE SCALE GENOMIC DNA]</scope>
    <source>
        <strain evidence="3">ATCC 38327</strain>
    </source>
</reference>
<dbReference type="GO" id="GO:0030870">
    <property type="term" value="C:Mre11 complex"/>
    <property type="evidence" value="ECO:0007669"/>
    <property type="project" value="TreeGrafter"/>
</dbReference>
<dbReference type="GO" id="GO:0000014">
    <property type="term" value="F:single-stranded DNA endodeoxyribonuclease activity"/>
    <property type="evidence" value="ECO:0007669"/>
    <property type="project" value="TreeGrafter"/>
</dbReference>
<sequence length="96" mass="10563">MSNHPADDHDNQDRSSGDGAPDESVMLDAVDESMHDAEADASGLHAPPEDTITMLIATDNHLGYMEKDPIRGDDSIRAFEELLKIAHKKNACQFWS</sequence>
<dbReference type="InterPro" id="IPR029052">
    <property type="entry name" value="Metallo-depent_PP-like"/>
</dbReference>
<accession>A0A0L0SUK3</accession>
<dbReference type="Gene3D" id="3.60.21.10">
    <property type="match status" value="1"/>
</dbReference>
<dbReference type="PANTHER" id="PTHR10139">
    <property type="entry name" value="DOUBLE-STRAND BREAK REPAIR PROTEIN MRE11"/>
    <property type="match status" value="1"/>
</dbReference>
<dbReference type="PANTHER" id="PTHR10139:SF1">
    <property type="entry name" value="DOUBLE-STRAND BREAK REPAIR PROTEIN MRE11"/>
    <property type="match status" value="1"/>
</dbReference>
<dbReference type="Proteomes" id="UP000054350">
    <property type="component" value="Unassembled WGS sequence"/>
</dbReference>
<evidence type="ECO:0000256" key="1">
    <source>
        <dbReference type="SAM" id="MobiDB-lite"/>
    </source>
</evidence>
<feature type="region of interest" description="Disordered" evidence="1">
    <location>
        <begin position="1"/>
        <end position="50"/>
    </location>
</feature>